<organism evidence="1">
    <name type="scientific">marine sediment metagenome</name>
    <dbReference type="NCBI Taxonomy" id="412755"/>
    <lineage>
        <taxon>unclassified sequences</taxon>
        <taxon>metagenomes</taxon>
        <taxon>ecological metagenomes</taxon>
    </lineage>
</organism>
<dbReference type="AlphaFoldDB" id="X1FSG6"/>
<dbReference type="EMBL" id="BART01039822">
    <property type="protein sequence ID" value="GAH23713.1"/>
    <property type="molecule type" value="Genomic_DNA"/>
</dbReference>
<accession>X1FSG6</accession>
<gene>
    <name evidence="1" type="ORF">S01H4_65215</name>
</gene>
<name>X1FSG6_9ZZZZ</name>
<feature type="non-terminal residue" evidence="1">
    <location>
        <position position="1"/>
    </location>
</feature>
<sequence>LMCFFSAGEGFLFCEYKVENIYSQTTNKGIIDC</sequence>
<comment type="caution">
    <text evidence="1">The sequence shown here is derived from an EMBL/GenBank/DDBJ whole genome shotgun (WGS) entry which is preliminary data.</text>
</comment>
<proteinExistence type="predicted"/>
<evidence type="ECO:0000313" key="1">
    <source>
        <dbReference type="EMBL" id="GAH23713.1"/>
    </source>
</evidence>
<protein>
    <submittedName>
        <fullName evidence="1">Uncharacterized protein</fullName>
    </submittedName>
</protein>
<reference evidence="1" key="1">
    <citation type="journal article" date="2014" name="Front. Microbiol.">
        <title>High frequency of phylogenetically diverse reductive dehalogenase-homologous genes in deep subseafloor sedimentary metagenomes.</title>
        <authorList>
            <person name="Kawai M."/>
            <person name="Futagami T."/>
            <person name="Toyoda A."/>
            <person name="Takaki Y."/>
            <person name="Nishi S."/>
            <person name="Hori S."/>
            <person name="Arai W."/>
            <person name="Tsubouchi T."/>
            <person name="Morono Y."/>
            <person name="Uchiyama I."/>
            <person name="Ito T."/>
            <person name="Fujiyama A."/>
            <person name="Inagaki F."/>
            <person name="Takami H."/>
        </authorList>
    </citation>
    <scope>NUCLEOTIDE SEQUENCE</scope>
    <source>
        <strain evidence="1">Expedition CK06-06</strain>
    </source>
</reference>